<dbReference type="PROSITE" id="PS00108">
    <property type="entry name" value="PROTEIN_KINASE_ST"/>
    <property type="match status" value="1"/>
</dbReference>
<evidence type="ECO:0000313" key="17">
    <source>
        <dbReference type="Proteomes" id="UP000436088"/>
    </source>
</evidence>
<evidence type="ECO:0000256" key="9">
    <source>
        <dbReference type="ARBA" id="ARBA00022840"/>
    </source>
</evidence>
<feature type="compositionally biased region" description="Polar residues" evidence="14">
    <location>
        <begin position="101"/>
        <end position="121"/>
    </location>
</feature>
<dbReference type="InterPro" id="IPR000719">
    <property type="entry name" value="Prot_kinase_dom"/>
</dbReference>
<dbReference type="EC" id="2.7.11.1" evidence="2"/>
<keyword evidence="4" id="KW-0723">Serine/threonine-protein kinase</keyword>
<feature type="compositionally biased region" description="Basic and acidic residues" evidence="14">
    <location>
        <begin position="173"/>
        <end position="193"/>
    </location>
</feature>
<evidence type="ECO:0000256" key="3">
    <source>
        <dbReference type="ARBA" id="ARBA00022490"/>
    </source>
</evidence>
<feature type="compositionally biased region" description="Low complexity" evidence="14">
    <location>
        <begin position="1"/>
        <end position="21"/>
    </location>
</feature>
<evidence type="ECO:0000256" key="6">
    <source>
        <dbReference type="ARBA" id="ARBA00022679"/>
    </source>
</evidence>
<name>A0A6A2Z5Q2_HIBSY</name>
<evidence type="ECO:0000256" key="13">
    <source>
        <dbReference type="PROSITE-ProRule" id="PRU10141"/>
    </source>
</evidence>
<evidence type="ECO:0000256" key="8">
    <source>
        <dbReference type="ARBA" id="ARBA00022777"/>
    </source>
</evidence>
<dbReference type="GO" id="GO:0004674">
    <property type="term" value="F:protein serine/threonine kinase activity"/>
    <property type="evidence" value="ECO:0007669"/>
    <property type="project" value="UniProtKB-KW"/>
</dbReference>
<sequence length="620" mass="68498">MADSTDLSSSSSPSSAEPSTENKICNKRGNEKKIWETFRLILKKNRAGFSDAISSLDLAQLRTELERIDEQSVEPVPDDCLTDTAESKQSVQKLSTEIAESKQSVAKPSTGTVESKQSVAKPSTEIAESKQSVAKPSTGTAESKQSVAKPSTGTAESKQSVEKPSTGTAESKQSVEKPLTETAESKQSVEKPSSETAEPESNSSKTSTSSDSKHQNSSNWRGFFPSLRKGVAIPIYGFPPLIPKFTRKKGKRIKDKEELIPQPSIELDTDAFNFKASWKNFTFAELQEATDNFSHEENLIGEGGYAEVYKGKVEDGNLVAVKKLMRGSPEEMTMDFLSELGIIVHVDHPNIAKLIGYGVEGGMHLVLQLSAHGSLASLLYGPKEKLNWRMRFRIAVGTAEGLKYLHEGCQRRIIHKDIKAANVLLTEDFTAQIADFGLAKWLPDQWTHHTVSKVEGTFGYLPPEFFMYGIVNEKTDVFAYGVLLLELITGRQAVNSSQQSLVMWAKPLIKENKIKELVDPCLRGGYDLDQMNRVIAIASTCIHQSAANRPQMSQAGSFVVSVLKGDISCLEMLREREKSVHQRTYSAEDINDVEDYNSTKQLSDFNRQLELLLGNTEDTL</sequence>
<dbReference type="GO" id="GO:0005737">
    <property type="term" value="C:cytoplasm"/>
    <property type="evidence" value="ECO:0007669"/>
    <property type="project" value="UniProtKB-SubCell"/>
</dbReference>
<dbReference type="FunFam" id="1.10.510.10:FF:000335">
    <property type="entry name" value="receptor-like cytosolic serine/threonine-protein kinase RBK2"/>
    <property type="match status" value="1"/>
</dbReference>
<gene>
    <name evidence="16" type="ORF">F3Y22_tig00111028pilonHSYRG00057</name>
</gene>
<evidence type="ECO:0000256" key="1">
    <source>
        <dbReference type="ARBA" id="ARBA00004496"/>
    </source>
</evidence>
<keyword evidence="3" id="KW-0963">Cytoplasm</keyword>
<keyword evidence="17" id="KW-1185">Reference proteome</keyword>
<feature type="region of interest" description="Disordered" evidence="14">
    <location>
        <begin position="69"/>
        <end position="221"/>
    </location>
</feature>
<evidence type="ECO:0000256" key="7">
    <source>
        <dbReference type="ARBA" id="ARBA00022741"/>
    </source>
</evidence>
<organism evidence="16 17">
    <name type="scientific">Hibiscus syriacus</name>
    <name type="common">Rose of Sharon</name>
    <dbReference type="NCBI Taxonomy" id="106335"/>
    <lineage>
        <taxon>Eukaryota</taxon>
        <taxon>Viridiplantae</taxon>
        <taxon>Streptophyta</taxon>
        <taxon>Embryophyta</taxon>
        <taxon>Tracheophyta</taxon>
        <taxon>Spermatophyta</taxon>
        <taxon>Magnoliopsida</taxon>
        <taxon>eudicotyledons</taxon>
        <taxon>Gunneridae</taxon>
        <taxon>Pentapetalae</taxon>
        <taxon>rosids</taxon>
        <taxon>malvids</taxon>
        <taxon>Malvales</taxon>
        <taxon>Malvaceae</taxon>
        <taxon>Malvoideae</taxon>
        <taxon>Hibiscus</taxon>
    </lineage>
</organism>
<dbReference type="InterPro" id="IPR011009">
    <property type="entry name" value="Kinase-like_dom_sf"/>
</dbReference>
<dbReference type="FunFam" id="3.30.200.20:FF:000389">
    <property type="entry name" value="Receptor-like cytosolic serine/threonine-protein kinase RBK1"/>
    <property type="match status" value="1"/>
</dbReference>
<protein>
    <recommendedName>
        <fullName evidence="2">non-specific serine/threonine protein kinase</fullName>
        <ecNumber evidence="2">2.7.11.1</ecNumber>
    </recommendedName>
</protein>
<feature type="domain" description="Protein kinase" evidence="15">
    <location>
        <begin position="294"/>
        <end position="563"/>
    </location>
</feature>
<proteinExistence type="predicted"/>
<dbReference type="Proteomes" id="UP000436088">
    <property type="component" value="Unassembled WGS sequence"/>
</dbReference>
<dbReference type="InterPro" id="IPR017441">
    <property type="entry name" value="Protein_kinase_ATP_BS"/>
</dbReference>
<dbReference type="GO" id="GO:0051020">
    <property type="term" value="F:GTPase binding"/>
    <property type="evidence" value="ECO:0007669"/>
    <property type="project" value="UniProtKB-ARBA"/>
</dbReference>
<comment type="subcellular location">
    <subcellularLocation>
        <location evidence="1">Cytoplasm</location>
    </subcellularLocation>
</comment>
<keyword evidence="5" id="KW-0597">Phosphoprotein</keyword>
<dbReference type="EMBL" id="VEPZ02001210">
    <property type="protein sequence ID" value="KAE8686750.1"/>
    <property type="molecule type" value="Genomic_DNA"/>
</dbReference>
<keyword evidence="6" id="KW-0808">Transferase</keyword>
<reference evidence="16" key="1">
    <citation type="submission" date="2019-09" db="EMBL/GenBank/DDBJ databases">
        <title>Draft genome information of white flower Hibiscus syriacus.</title>
        <authorList>
            <person name="Kim Y.-M."/>
        </authorList>
    </citation>
    <scope>NUCLEOTIDE SEQUENCE [LARGE SCALE GENOMIC DNA]</scope>
    <source>
        <strain evidence="16">YM2019G1</strain>
    </source>
</reference>
<dbReference type="Gene3D" id="1.10.510.10">
    <property type="entry name" value="Transferase(Phosphotransferase) domain 1"/>
    <property type="match status" value="1"/>
</dbReference>
<evidence type="ECO:0000256" key="2">
    <source>
        <dbReference type="ARBA" id="ARBA00012513"/>
    </source>
</evidence>
<evidence type="ECO:0000259" key="15">
    <source>
        <dbReference type="PROSITE" id="PS50011"/>
    </source>
</evidence>
<comment type="catalytic activity">
    <reaction evidence="10">
        <text>L-threonyl-[protein] + ATP = O-phospho-L-threonyl-[protein] + ADP + H(+)</text>
        <dbReference type="Rhea" id="RHEA:46608"/>
        <dbReference type="Rhea" id="RHEA-COMP:11060"/>
        <dbReference type="Rhea" id="RHEA-COMP:11605"/>
        <dbReference type="ChEBI" id="CHEBI:15378"/>
        <dbReference type="ChEBI" id="CHEBI:30013"/>
        <dbReference type="ChEBI" id="CHEBI:30616"/>
        <dbReference type="ChEBI" id="CHEBI:61977"/>
        <dbReference type="ChEBI" id="CHEBI:456216"/>
        <dbReference type="EC" id="2.7.11.1"/>
    </reaction>
</comment>
<feature type="compositionally biased region" description="Polar residues" evidence="14">
    <location>
        <begin position="129"/>
        <end position="172"/>
    </location>
</feature>
<dbReference type="GO" id="GO:0005524">
    <property type="term" value="F:ATP binding"/>
    <property type="evidence" value="ECO:0007669"/>
    <property type="project" value="UniProtKB-UniRule"/>
</dbReference>
<dbReference type="AlphaFoldDB" id="A0A6A2Z5Q2"/>
<dbReference type="Pfam" id="PF07714">
    <property type="entry name" value="PK_Tyr_Ser-Thr"/>
    <property type="match status" value="1"/>
</dbReference>
<dbReference type="PROSITE" id="PS50011">
    <property type="entry name" value="PROTEIN_KINASE_DOM"/>
    <property type="match status" value="1"/>
</dbReference>
<comment type="catalytic activity">
    <reaction evidence="11">
        <text>L-seryl-[protein] + ATP = O-phospho-L-seryl-[protein] + ADP + H(+)</text>
        <dbReference type="Rhea" id="RHEA:17989"/>
        <dbReference type="Rhea" id="RHEA-COMP:9863"/>
        <dbReference type="Rhea" id="RHEA-COMP:11604"/>
        <dbReference type="ChEBI" id="CHEBI:15378"/>
        <dbReference type="ChEBI" id="CHEBI:29999"/>
        <dbReference type="ChEBI" id="CHEBI:30616"/>
        <dbReference type="ChEBI" id="CHEBI:83421"/>
        <dbReference type="ChEBI" id="CHEBI:456216"/>
        <dbReference type="EC" id="2.7.11.1"/>
    </reaction>
</comment>
<feature type="region of interest" description="Disordered" evidence="14">
    <location>
        <begin position="1"/>
        <end position="28"/>
    </location>
</feature>
<dbReference type="InterPro" id="IPR046958">
    <property type="entry name" value="RBK1/2/STUNTED"/>
</dbReference>
<evidence type="ECO:0000256" key="4">
    <source>
        <dbReference type="ARBA" id="ARBA00022527"/>
    </source>
</evidence>
<evidence type="ECO:0000256" key="12">
    <source>
        <dbReference type="ARBA" id="ARBA00063228"/>
    </source>
</evidence>
<dbReference type="Gene3D" id="3.30.200.20">
    <property type="entry name" value="Phosphorylase Kinase, domain 1"/>
    <property type="match status" value="1"/>
</dbReference>
<evidence type="ECO:0000256" key="11">
    <source>
        <dbReference type="ARBA" id="ARBA00048679"/>
    </source>
</evidence>
<comment type="caution">
    <text evidence="16">The sequence shown here is derived from an EMBL/GenBank/DDBJ whole genome shotgun (WGS) entry which is preliminary data.</text>
</comment>
<keyword evidence="8" id="KW-0418">Kinase</keyword>
<feature type="binding site" evidence="13">
    <location>
        <position position="323"/>
    </location>
    <ligand>
        <name>ATP</name>
        <dbReference type="ChEBI" id="CHEBI:30616"/>
    </ligand>
</feature>
<dbReference type="PROSITE" id="PS00107">
    <property type="entry name" value="PROTEIN_KINASE_ATP"/>
    <property type="match status" value="1"/>
</dbReference>
<dbReference type="SUPFAM" id="SSF56112">
    <property type="entry name" value="Protein kinase-like (PK-like)"/>
    <property type="match status" value="1"/>
</dbReference>
<dbReference type="PANTHER" id="PTHR47987">
    <property type="entry name" value="OS08G0249100 PROTEIN"/>
    <property type="match status" value="1"/>
</dbReference>
<evidence type="ECO:0000256" key="10">
    <source>
        <dbReference type="ARBA" id="ARBA00047899"/>
    </source>
</evidence>
<keyword evidence="7 13" id="KW-0547">Nucleotide-binding</keyword>
<evidence type="ECO:0000313" key="16">
    <source>
        <dbReference type="EMBL" id="KAE8686750.1"/>
    </source>
</evidence>
<comment type="subunit">
    <text evidence="12">Interacts with ARAC5 and ARAC10.</text>
</comment>
<evidence type="ECO:0000256" key="5">
    <source>
        <dbReference type="ARBA" id="ARBA00022553"/>
    </source>
</evidence>
<dbReference type="PANTHER" id="PTHR47987:SF13">
    <property type="entry name" value="RECEPTOR-LIKE CYTOSOLIC SERINE_THREONINE-PROTEIN KINASE RBK2"/>
    <property type="match status" value="1"/>
</dbReference>
<dbReference type="SMART" id="SM00220">
    <property type="entry name" value="S_TKc"/>
    <property type="match status" value="1"/>
</dbReference>
<dbReference type="InterPro" id="IPR001245">
    <property type="entry name" value="Ser-Thr/Tyr_kinase_cat_dom"/>
</dbReference>
<evidence type="ECO:0000256" key="14">
    <source>
        <dbReference type="SAM" id="MobiDB-lite"/>
    </source>
</evidence>
<keyword evidence="9 13" id="KW-0067">ATP-binding</keyword>
<accession>A0A6A2Z5Q2</accession>
<dbReference type="InterPro" id="IPR008271">
    <property type="entry name" value="Ser/Thr_kinase_AS"/>
</dbReference>
<feature type="compositionally biased region" description="Low complexity" evidence="14">
    <location>
        <begin position="201"/>
        <end position="210"/>
    </location>
</feature>